<accession>A0A2Y9JCL9</accession>
<dbReference type="InterPro" id="IPR015342">
    <property type="entry name" value="PEX1-N_C-lobe"/>
</dbReference>
<keyword evidence="17" id="KW-1185">Reference proteome</keyword>
<name>A0A2Y9JCL9_ENHLU</name>
<dbReference type="InterPro" id="IPR029067">
    <property type="entry name" value="CDC48_domain_2-like_sf"/>
</dbReference>
<keyword evidence="4" id="KW-0962">Peroxisome biogenesis</keyword>
<dbReference type="PANTHER" id="PTHR23077">
    <property type="entry name" value="AAA-FAMILY ATPASE"/>
    <property type="match status" value="1"/>
</dbReference>
<dbReference type="Pfam" id="PF09262">
    <property type="entry name" value="PEX-1N"/>
    <property type="match status" value="1"/>
</dbReference>
<evidence type="ECO:0000256" key="1">
    <source>
        <dbReference type="ARBA" id="ARBA00004370"/>
    </source>
</evidence>
<evidence type="ECO:0000256" key="5">
    <source>
        <dbReference type="ARBA" id="ARBA00022723"/>
    </source>
</evidence>
<keyword evidence="10" id="KW-0653">Protein transport</keyword>
<dbReference type="InterPro" id="IPR018247">
    <property type="entry name" value="EF_Hand_1_Ca_BS"/>
</dbReference>
<dbReference type="InterPro" id="IPR050168">
    <property type="entry name" value="AAA_ATPase_domain"/>
</dbReference>
<dbReference type="PROSITE" id="PS00018">
    <property type="entry name" value="EF_HAND_1"/>
    <property type="match status" value="2"/>
</dbReference>
<reference evidence="18" key="1">
    <citation type="submission" date="2025-08" db="UniProtKB">
        <authorList>
            <consortium name="RefSeq"/>
        </authorList>
    </citation>
    <scope>IDENTIFICATION</scope>
    <source>
        <tissue evidence="18">Blood</tissue>
    </source>
</reference>
<evidence type="ECO:0000256" key="2">
    <source>
        <dbReference type="ARBA" id="ARBA00006914"/>
    </source>
</evidence>
<evidence type="ECO:0000256" key="3">
    <source>
        <dbReference type="ARBA" id="ARBA00022448"/>
    </source>
</evidence>
<dbReference type="PROSITE" id="PS00674">
    <property type="entry name" value="AAA"/>
    <property type="match status" value="1"/>
</dbReference>
<dbReference type="InterPro" id="IPR011992">
    <property type="entry name" value="EF-hand-dom_pair"/>
</dbReference>
<keyword evidence="5" id="KW-0479">Metal-binding</keyword>
<dbReference type="GO" id="GO:0016887">
    <property type="term" value="F:ATP hydrolysis activity"/>
    <property type="evidence" value="ECO:0007669"/>
    <property type="project" value="InterPro"/>
</dbReference>
<evidence type="ECO:0000259" key="16">
    <source>
        <dbReference type="PROSITE" id="PS50222"/>
    </source>
</evidence>
<dbReference type="GO" id="GO:0016558">
    <property type="term" value="P:protein import into peroxisome matrix"/>
    <property type="evidence" value="ECO:0007669"/>
    <property type="project" value="TreeGrafter"/>
</dbReference>
<dbReference type="CTD" id="5189"/>
<protein>
    <recommendedName>
        <fullName evidence="13">Peroxisomal ATPase PEX1</fullName>
    </recommendedName>
    <alternativeName>
        <fullName evidence="12">Peroxin-1</fullName>
    </alternativeName>
</protein>
<dbReference type="Pfam" id="PF00004">
    <property type="entry name" value="AAA"/>
    <property type="match status" value="2"/>
</dbReference>
<keyword evidence="7" id="KW-0378">Hydrolase</keyword>
<dbReference type="GO" id="GO:0005509">
    <property type="term" value="F:calcium ion binding"/>
    <property type="evidence" value="ECO:0007669"/>
    <property type="project" value="InterPro"/>
</dbReference>
<feature type="compositionally biased region" description="Polar residues" evidence="15">
    <location>
        <begin position="1317"/>
        <end position="1337"/>
    </location>
</feature>
<proteinExistence type="inferred from homology"/>
<feature type="region of interest" description="Disordered" evidence="15">
    <location>
        <begin position="377"/>
        <end position="416"/>
    </location>
</feature>
<evidence type="ECO:0000256" key="10">
    <source>
        <dbReference type="ARBA" id="ARBA00022927"/>
    </source>
</evidence>
<evidence type="ECO:0000256" key="7">
    <source>
        <dbReference type="ARBA" id="ARBA00022801"/>
    </source>
</evidence>
<feature type="region of interest" description="Disordered" evidence="15">
    <location>
        <begin position="1317"/>
        <end position="1349"/>
    </location>
</feature>
<dbReference type="FunFam" id="3.40.50.300:FF:001852">
    <property type="entry name" value="Peroxisomal biogenesis factor 1"/>
    <property type="match status" value="1"/>
</dbReference>
<dbReference type="STRING" id="391180.A0A2Y9JCL9"/>
<dbReference type="InterPro" id="IPR003959">
    <property type="entry name" value="ATPase_AAA_core"/>
</dbReference>
<evidence type="ECO:0000256" key="12">
    <source>
        <dbReference type="ARBA" id="ARBA00032509"/>
    </source>
</evidence>
<dbReference type="SMART" id="SM00382">
    <property type="entry name" value="AAA"/>
    <property type="match status" value="2"/>
</dbReference>
<dbReference type="FunFam" id="1.10.8.60:FF:000089">
    <property type="entry name" value="Peroxisomal biogenesis factor 1"/>
    <property type="match status" value="1"/>
</dbReference>
<dbReference type="PROSITE" id="PS50222">
    <property type="entry name" value="EF_HAND_2"/>
    <property type="match status" value="3"/>
</dbReference>
<comment type="catalytic activity">
    <reaction evidence="14">
        <text>ATP + H2O = ADP + phosphate + H(+)</text>
        <dbReference type="Rhea" id="RHEA:13065"/>
        <dbReference type="ChEBI" id="CHEBI:15377"/>
        <dbReference type="ChEBI" id="CHEBI:15378"/>
        <dbReference type="ChEBI" id="CHEBI:30616"/>
        <dbReference type="ChEBI" id="CHEBI:43474"/>
        <dbReference type="ChEBI" id="CHEBI:456216"/>
    </reaction>
    <physiologicalReaction direction="left-to-right" evidence="14">
        <dbReference type="Rhea" id="RHEA:13066"/>
    </physiologicalReaction>
</comment>
<dbReference type="GO" id="GO:0005524">
    <property type="term" value="F:ATP binding"/>
    <property type="evidence" value="ECO:0007669"/>
    <property type="project" value="UniProtKB-KW"/>
</dbReference>
<feature type="domain" description="EF-hand" evidence="16">
    <location>
        <begin position="142"/>
        <end position="177"/>
    </location>
</feature>
<evidence type="ECO:0000256" key="6">
    <source>
        <dbReference type="ARBA" id="ARBA00022741"/>
    </source>
</evidence>
<dbReference type="InterPro" id="IPR003593">
    <property type="entry name" value="AAA+_ATPase"/>
</dbReference>
<dbReference type="GeneID" id="111147189"/>
<comment type="similarity">
    <text evidence="2">Belongs to the AAA ATPase family.</text>
</comment>
<evidence type="ECO:0000256" key="9">
    <source>
        <dbReference type="ARBA" id="ARBA00022840"/>
    </source>
</evidence>
<dbReference type="SUPFAM" id="SSF50692">
    <property type="entry name" value="ADC-like"/>
    <property type="match status" value="1"/>
</dbReference>
<dbReference type="InterPro" id="IPR041569">
    <property type="entry name" value="AAA_lid_3"/>
</dbReference>
<evidence type="ECO:0000256" key="4">
    <source>
        <dbReference type="ARBA" id="ARBA00022593"/>
    </source>
</evidence>
<dbReference type="Pfam" id="PF09263">
    <property type="entry name" value="PEX-2N"/>
    <property type="match status" value="1"/>
</dbReference>
<keyword evidence="11" id="KW-0472">Membrane</keyword>
<dbReference type="FunFam" id="2.40.40.20:FF:000058">
    <property type="entry name" value="Peroxisomal biogenesis factor 1"/>
    <property type="match status" value="1"/>
</dbReference>
<gene>
    <name evidence="18" type="primary">LOC111147189</name>
</gene>
<dbReference type="SUPFAM" id="SSF54585">
    <property type="entry name" value="Cdc48 domain 2-like"/>
    <property type="match status" value="1"/>
</dbReference>
<dbReference type="Gene3D" id="1.10.238.10">
    <property type="entry name" value="EF-hand"/>
    <property type="match status" value="1"/>
</dbReference>
<dbReference type="Gene3D" id="2.40.40.20">
    <property type="match status" value="1"/>
</dbReference>
<feature type="region of interest" description="Disordered" evidence="15">
    <location>
        <begin position="523"/>
        <end position="550"/>
    </location>
</feature>
<dbReference type="KEGG" id="elk:111147189"/>
<dbReference type="InterPro" id="IPR003960">
    <property type="entry name" value="ATPase_AAA_CS"/>
</dbReference>
<dbReference type="RefSeq" id="XP_022358788.1">
    <property type="nucleotide sequence ID" value="XM_022503080.1"/>
</dbReference>
<dbReference type="GO" id="GO:0005778">
    <property type="term" value="C:peroxisomal membrane"/>
    <property type="evidence" value="ECO:0007669"/>
    <property type="project" value="TreeGrafter"/>
</dbReference>
<dbReference type="OrthoDB" id="8173462at2759"/>
<dbReference type="Gene3D" id="3.10.330.10">
    <property type="match status" value="1"/>
</dbReference>
<feature type="domain" description="EF-hand" evidence="16">
    <location>
        <begin position="187"/>
        <end position="222"/>
    </location>
</feature>
<dbReference type="SUPFAM" id="SSF47473">
    <property type="entry name" value="EF-hand"/>
    <property type="match status" value="1"/>
</dbReference>
<evidence type="ECO:0000313" key="18">
    <source>
        <dbReference type="RefSeq" id="XP_022358788.1"/>
    </source>
</evidence>
<dbReference type="InterPro" id="IPR002048">
    <property type="entry name" value="EF_hand_dom"/>
</dbReference>
<evidence type="ECO:0000256" key="13">
    <source>
        <dbReference type="ARBA" id="ARBA00034532"/>
    </source>
</evidence>
<dbReference type="InterPro" id="IPR027417">
    <property type="entry name" value="P-loop_NTPase"/>
</dbReference>
<evidence type="ECO:0000313" key="17">
    <source>
        <dbReference type="Proteomes" id="UP000248482"/>
    </source>
</evidence>
<feature type="domain" description="EF-hand" evidence="16">
    <location>
        <begin position="106"/>
        <end position="141"/>
    </location>
</feature>
<evidence type="ECO:0000256" key="8">
    <source>
        <dbReference type="ARBA" id="ARBA00022837"/>
    </source>
</evidence>
<dbReference type="FunFam" id="1.10.8.60:FF:000067">
    <property type="entry name" value="Peroxisomal biogenesis factor 1"/>
    <property type="match status" value="1"/>
</dbReference>
<keyword evidence="9" id="KW-0067">ATP-binding</keyword>
<dbReference type="SMART" id="SM00054">
    <property type="entry name" value="EFh"/>
    <property type="match status" value="3"/>
</dbReference>
<dbReference type="FunFam" id="3.10.330.10:FF:000004">
    <property type="entry name" value="Peroxisome biogenesis factor 1"/>
    <property type="match status" value="1"/>
</dbReference>
<dbReference type="PRINTS" id="PR00450">
    <property type="entry name" value="RECOVERIN"/>
</dbReference>
<comment type="subcellular location">
    <subcellularLocation>
        <location evidence="1">Membrane</location>
    </subcellularLocation>
</comment>
<dbReference type="InterPro" id="IPR009010">
    <property type="entry name" value="Asp_de-COase-like_dom_sf"/>
</dbReference>
<keyword evidence="6" id="KW-0547">Nucleotide-binding</keyword>
<dbReference type="CDD" id="cd19526">
    <property type="entry name" value="RecA-like_PEX1_r2"/>
    <property type="match status" value="1"/>
</dbReference>
<dbReference type="SUPFAM" id="SSF52540">
    <property type="entry name" value="P-loop containing nucleoside triphosphate hydrolases"/>
    <property type="match status" value="2"/>
</dbReference>
<dbReference type="Gene3D" id="1.10.8.60">
    <property type="match status" value="2"/>
</dbReference>
<dbReference type="FunFam" id="3.40.50.300:FF:000966">
    <property type="entry name" value="Peroxisomal biogenesis factor 1"/>
    <property type="match status" value="1"/>
</dbReference>
<feature type="region of interest" description="Disordered" evidence="15">
    <location>
        <begin position="1437"/>
        <end position="1459"/>
    </location>
</feature>
<evidence type="ECO:0000256" key="15">
    <source>
        <dbReference type="SAM" id="MobiDB-lite"/>
    </source>
</evidence>
<evidence type="ECO:0000256" key="11">
    <source>
        <dbReference type="ARBA" id="ARBA00023136"/>
    </source>
</evidence>
<keyword evidence="8" id="KW-0106">Calcium</keyword>
<dbReference type="InterPro" id="IPR015343">
    <property type="entry name" value="PEX1-N-lobe"/>
</dbReference>
<dbReference type="Pfam" id="PF13499">
    <property type="entry name" value="EF-hand_7"/>
    <property type="match status" value="1"/>
</dbReference>
<keyword evidence="3" id="KW-0813">Transport</keyword>
<dbReference type="CDD" id="cd00051">
    <property type="entry name" value="EFh"/>
    <property type="match status" value="2"/>
</dbReference>
<dbReference type="GO" id="GO:0005829">
    <property type="term" value="C:cytosol"/>
    <property type="evidence" value="ECO:0007669"/>
    <property type="project" value="TreeGrafter"/>
</dbReference>
<evidence type="ECO:0000256" key="14">
    <source>
        <dbReference type="ARBA" id="ARBA00048778"/>
    </source>
</evidence>
<sequence length="1459" mass="162943">MLPWSHSVGQRVVNCGTSGNPGRVGLELGYLRIVQCVQATLGMDQKNLKKLVESISTTVKNFKKSEVECLLRLFHSLVERANVRLNNFGLDRNAFRVILHNIFGMTDDMLMNRVFFAFDKDNDNCINAKEWIKGLSVFLRGTFEEKLKFCFEVYYLNGDGYISREEIFDMLKNSLHQQSSEEETDEGIKELVDITLKKMDYDNDGKISFADFEKAVKEERLLLEVFGPCLPEAKNQAIEVAWGHQPAFLSWVEGRHFNDQGENVAEINRQVGQKLGLSNGDQVFLKLCSRVVSCQQVEVEPLSADDWEILELHAASLEQHLLDQIRIVFPKAVFPVWVDQQTYVFIRIVALMPAAAYGRLETDTTLLIQPKTRQAKENTFSKADNAQGKFHNYGGDQKGSTGPGSSKTDSEVTADSPSMPTLWTMIGSIFSFGSEKKPELSWGLTEMNAFKIMQSKVVPLDNIFRVCKSQPPSVCNTTATSEFHRHCAIHVFPWDQEYFDVEPSFTVTYGKLIKLFSPKQQQSKTKQNVLSPEKEKQTLEPLDQKPISSGRSQEAAKACVLQVVWNGLEELKNATKYTKTVEALHLGKVWIPDDLRKRLDVEMHAVVRITPVEITPKIPRSLKLQPRENIPKDVSEEDVKTAFSSWLQQGTTTTLPVILSEEEYIKLRFKDGLKEFSLNIVNSWEKEKENIFLLSTNLLQKTTVQVLLDPMVKEENSEEIDFVLPFLKLNCLGGVNSLGVASMEHITHSLLGRPLSRQLMSLVAGLRNGALLFTGGKGTGKSTLAKAVCKETSDRLDAHVEIVDCKALRGKRLENVQKTLELAFSEAAWRQPSVILLDDLDLIVGLPAVPEHEHSPEAVQSQRLAHALSDMMKELISTGSLVALIATSQSQHSLHPLLISAQGIHIFQCVQHIQPPDQEQRCEILQNVIKTKLDCEISRFTHLDLKRIAKETEGFVARDFTVLVDRAIHSHLSHQSISTREELALTTLDFQKALQGFIPASLRNVNLHKPRDLGWDKIGGLHEVRQILMDTIQLPAKYPELFANLPIRQRTGILLYGPPGTGKTLLAGVIARESGMNFISVKGPELLSKYIGASEQAVRDIFIRAQVAKPCILFFDEFESIAPRRGHDNTGVTDRVVNQLLTQLDGVEGLQGVYVLAATSRPDLIDPALLRPGRFDRCVYCPPPDQVSRLEILNVLSDSLPLADDVDLQHVASVTNSFTGADLKALLYNAQLEALHGRLLSSGLQDGNSSSDSDLSLSSMVFLNHSSGSDDSAGDGECGLEQSLVSLEMSEMLPDESRFNMYRLYFGSSYESELGNGTSSDLSSQCLSAPSSMTQDFSGGPGKEQSFSRPPVLRTASQEGYQELTQEQREQLRAEISVIKGRYRSQSGEDDSLHQPGPVKTSLAISQSHLMSALSHTRPSISEDDWKNFAELYENFQNPKKRKNQSGTMFRPGQKVTLA</sequence>
<dbReference type="Pfam" id="PF17862">
    <property type="entry name" value="AAA_lid_3"/>
    <property type="match status" value="1"/>
</dbReference>
<dbReference type="Proteomes" id="UP000248482">
    <property type="component" value="Unplaced"/>
</dbReference>
<organism evidence="17 18">
    <name type="scientific">Enhydra lutris kenyoni</name>
    <name type="common">northern sea otter</name>
    <dbReference type="NCBI Taxonomy" id="391180"/>
    <lineage>
        <taxon>Eukaryota</taxon>
        <taxon>Metazoa</taxon>
        <taxon>Chordata</taxon>
        <taxon>Craniata</taxon>
        <taxon>Vertebrata</taxon>
        <taxon>Euteleostomi</taxon>
        <taxon>Mammalia</taxon>
        <taxon>Eutheria</taxon>
        <taxon>Laurasiatheria</taxon>
        <taxon>Carnivora</taxon>
        <taxon>Caniformia</taxon>
        <taxon>Musteloidea</taxon>
        <taxon>Mustelidae</taxon>
        <taxon>Lutrinae</taxon>
        <taxon>Enhydra</taxon>
    </lineage>
</organism>
<dbReference type="PANTHER" id="PTHR23077:SF12">
    <property type="entry name" value="PEROXISOMAL ATPASE PEX1"/>
    <property type="match status" value="1"/>
</dbReference>
<feature type="compositionally biased region" description="Polar residues" evidence="15">
    <location>
        <begin position="398"/>
        <end position="416"/>
    </location>
</feature>
<dbReference type="Gene3D" id="3.40.50.300">
    <property type="entry name" value="P-loop containing nucleotide triphosphate hydrolases"/>
    <property type="match status" value="2"/>
</dbReference>